<feature type="compositionally biased region" description="Polar residues" evidence="3">
    <location>
        <begin position="408"/>
        <end position="440"/>
    </location>
</feature>
<feature type="compositionally biased region" description="Low complexity" evidence="3">
    <location>
        <begin position="115"/>
        <end position="132"/>
    </location>
</feature>
<feature type="compositionally biased region" description="Polar residues" evidence="3">
    <location>
        <begin position="133"/>
        <end position="145"/>
    </location>
</feature>
<comment type="caution">
    <text evidence="4">The sequence shown here is derived from an EMBL/GenBank/DDBJ whole genome shotgun (WGS) entry which is preliminary data.</text>
</comment>
<evidence type="ECO:0000313" key="4">
    <source>
        <dbReference type="EMBL" id="KAK6634399.1"/>
    </source>
</evidence>
<keyword evidence="2" id="KW-0539">Nucleus</keyword>
<evidence type="ECO:0000256" key="1">
    <source>
        <dbReference type="ARBA" id="ARBA00004123"/>
    </source>
</evidence>
<dbReference type="GO" id="GO:0000978">
    <property type="term" value="F:RNA polymerase II cis-regulatory region sequence-specific DNA binding"/>
    <property type="evidence" value="ECO:0007669"/>
    <property type="project" value="TreeGrafter"/>
</dbReference>
<dbReference type="PANTHER" id="PTHR24341">
    <property type="entry name" value="HOMEOBOX PROTEIN ENGRAILED"/>
    <property type="match status" value="1"/>
</dbReference>
<evidence type="ECO:0000313" key="5">
    <source>
        <dbReference type="Proteomes" id="UP001372834"/>
    </source>
</evidence>
<feature type="region of interest" description="Disordered" evidence="3">
    <location>
        <begin position="465"/>
        <end position="511"/>
    </location>
</feature>
<feature type="compositionally biased region" description="Polar residues" evidence="3">
    <location>
        <begin position="24"/>
        <end position="33"/>
    </location>
</feature>
<accession>A0AAN8PTX4</accession>
<dbReference type="InterPro" id="IPR050720">
    <property type="entry name" value="Engrailed_Homeobox_TFs"/>
</dbReference>
<dbReference type="PANTHER" id="PTHR24341:SF6">
    <property type="entry name" value="HOMEOBOX PROTEIN INVECTED"/>
    <property type="match status" value="1"/>
</dbReference>
<protein>
    <submittedName>
        <fullName evidence="4">Uncharacterized protein</fullName>
    </submittedName>
</protein>
<reference evidence="4 5" key="1">
    <citation type="submission" date="2023-10" db="EMBL/GenBank/DDBJ databases">
        <title>Genomes of two closely related lineages of the louse Polyplax serrata with different host specificities.</title>
        <authorList>
            <person name="Martinu J."/>
            <person name="Tarabai H."/>
            <person name="Stefka J."/>
            <person name="Hypsa V."/>
        </authorList>
    </citation>
    <scope>NUCLEOTIDE SEQUENCE [LARGE SCALE GENOMIC DNA]</scope>
    <source>
        <strain evidence="4">HR10_N</strain>
    </source>
</reference>
<feature type="compositionally biased region" description="Polar residues" evidence="3">
    <location>
        <begin position="500"/>
        <end position="510"/>
    </location>
</feature>
<gene>
    <name evidence="4" type="ORF">RUM43_011800</name>
</gene>
<dbReference type="GO" id="GO:0005634">
    <property type="term" value="C:nucleus"/>
    <property type="evidence" value="ECO:0007669"/>
    <property type="project" value="UniProtKB-SubCell"/>
</dbReference>
<evidence type="ECO:0000256" key="3">
    <source>
        <dbReference type="SAM" id="MobiDB-lite"/>
    </source>
</evidence>
<sequence>MSPVLNCIPSSPPSDQETYPKVGSTPSDGSNRSPVEMVTSRPTGDLTESESSCCDDVRQDVEEIAKRSSPTNNNNIPLNYKKSPSPNDGLPYEVPPARPWNNSSPNFRNSERDQSVSPSSSSHRPSSCQRNSLSPDVSSETSRIPSHSSSEAAHEAVISPESFRSPKMSATDIPYDIPFPFHDGFRLSNSFVGDPINPYFRLTGHPLNPFQPSPEFLGNPYLTGTDPKLLLNNPGLGLITHQLHHLNGLSANPGSKIPPTDLHRMSVQQLQFLQNHLHSLPNLLQPLPYGKYADPKSQLSMLIQARKHPKLPELHTDASKKDGFLSAVGKAEDVLKVKDRKPKAVDVPGKNRKVSVDEGMEVDTYEDNNSDSDELLSVGSVSPPPNGKARTDMGKVNDAGLSGPSKFPNRTISSNGSKKYPNGNSPVRLQEGVTSTKTSGVSNRTLKFSIDNILKSDFGNDDVVKEPKQVESKKQKENERTLKPDVKRPETEKEKPVDLSQENANSTPGTEQPMLWPAWVYCTRYSDRPSSGECCFHVYINVHNLEARGTRPRVSPPQFVQAPVMVSTGNDTI</sequence>
<evidence type="ECO:0000256" key="2">
    <source>
        <dbReference type="ARBA" id="ARBA00023242"/>
    </source>
</evidence>
<dbReference type="EMBL" id="JAWJWE010000005">
    <property type="protein sequence ID" value="KAK6634399.1"/>
    <property type="molecule type" value="Genomic_DNA"/>
</dbReference>
<dbReference type="GO" id="GO:0000981">
    <property type="term" value="F:DNA-binding transcription factor activity, RNA polymerase II-specific"/>
    <property type="evidence" value="ECO:0007669"/>
    <property type="project" value="TreeGrafter"/>
</dbReference>
<dbReference type="AlphaFoldDB" id="A0AAN8PTX4"/>
<organism evidence="4 5">
    <name type="scientific">Polyplax serrata</name>
    <name type="common">Common mouse louse</name>
    <dbReference type="NCBI Taxonomy" id="468196"/>
    <lineage>
        <taxon>Eukaryota</taxon>
        <taxon>Metazoa</taxon>
        <taxon>Ecdysozoa</taxon>
        <taxon>Arthropoda</taxon>
        <taxon>Hexapoda</taxon>
        <taxon>Insecta</taxon>
        <taxon>Pterygota</taxon>
        <taxon>Neoptera</taxon>
        <taxon>Paraneoptera</taxon>
        <taxon>Psocodea</taxon>
        <taxon>Troctomorpha</taxon>
        <taxon>Phthiraptera</taxon>
        <taxon>Anoplura</taxon>
        <taxon>Polyplacidae</taxon>
        <taxon>Polyplax</taxon>
    </lineage>
</organism>
<feature type="compositionally biased region" description="Basic and acidic residues" evidence="3">
    <location>
        <begin position="465"/>
        <end position="497"/>
    </location>
</feature>
<feature type="region of interest" description="Disordered" evidence="3">
    <location>
        <begin position="1"/>
        <end position="167"/>
    </location>
</feature>
<feature type="compositionally biased region" description="Polar residues" evidence="3">
    <location>
        <begin position="68"/>
        <end position="86"/>
    </location>
</feature>
<name>A0AAN8PTX4_POLSC</name>
<feature type="compositionally biased region" description="Acidic residues" evidence="3">
    <location>
        <begin position="358"/>
        <end position="374"/>
    </location>
</feature>
<dbReference type="Proteomes" id="UP001372834">
    <property type="component" value="Unassembled WGS sequence"/>
</dbReference>
<feature type="compositionally biased region" description="Basic and acidic residues" evidence="3">
    <location>
        <begin position="55"/>
        <end position="66"/>
    </location>
</feature>
<feature type="region of interest" description="Disordered" evidence="3">
    <location>
        <begin position="346"/>
        <end position="440"/>
    </location>
</feature>
<comment type="subcellular location">
    <subcellularLocation>
        <location evidence="1">Nucleus</location>
    </subcellularLocation>
</comment>
<proteinExistence type="predicted"/>
<dbReference type="GO" id="GO:0030182">
    <property type="term" value="P:neuron differentiation"/>
    <property type="evidence" value="ECO:0007669"/>
    <property type="project" value="TreeGrafter"/>
</dbReference>